<dbReference type="Proteomes" id="UP000005156">
    <property type="component" value="Unassembled WGS sequence"/>
</dbReference>
<evidence type="ECO:0000313" key="8">
    <source>
        <dbReference type="Proteomes" id="UP000005156"/>
    </source>
</evidence>
<keyword evidence="3" id="KW-0804">Transcription</keyword>
<gene>
    <name evidence="7" type="ORF">HMPREF9439_01677</name>
</gene>
<sequence length="202" mass="22676">MNKNALIRVVDDDEALLKAIKFSLELDGFSVATYGSAEAFLENDDLERSGCIILDYQMPGLNGIEVQRLLSEQEIILPIIFLTAHADVNMVIGAFKGGAFDFLRKPVVPELLTQAIEKAVEENEQTLEKLRESAPEKRYEHLSEQQKQVAKLIARNLTSSVIGERLGKSRRTIERHRANVLHLLGVSTPSELKDFLMAINKF</sequence>
<evidence type="ECO:0000256" key="4">
    <source>
        <dbReference type="PROSITE-ProRule" id="PRU00169"/>
    </source>
</evidence>
<dbReference type="GeneID" id="43349053"/>
<organism evidence="7 8">
    <name type="scientific">Parasutterella excrementihominis YIT 11859</name>
    <dbReference type="NCBI Taxonomy" id="762966"/>
    <lineage>
        <taxon>Bacteria</taxon>
        <taxon>Pseudomonadati</taxon>
        <taxon>Pseudomonadota</taxon>
        <taxon>Betaproteobacteria</taxon>
        <taxon>Burkholderiales</taxon>
        <taxon>Sutterellaceae</taxon>
        <taxon>Parasutterella</taxon>
    </lineage>
</organism>
<dbReference type="Gene3D" id="3.40.50.2300">
    <property type="match status" value="1"/>
</dbReference>
<keyword evidence="8" id="KW-1185">Reference proteome</keyword>
<dbReference type="HOGENOM" id="CLU_000445_90_4_4"/>
<comment type="caution">
    <text evidence="7">The sequence shown here is derived from an EMBL/GenBank/DDBJ whole genome shotgun (WGS) entry which is preliminary data.</text>
</comment>
<dbReference type="InterPro" id="IPR000792">
    <property type="entry name" value="Tscrpt_reg_LuxR_C"/>
</dbReference>
<feature type="domain" description="HTH luxR-type" evidence="5">
    <location>
        <begin position="135"/>
        <end position="202"/>
    </location>
</feature>
<dbReference type="SUPFAM" id="SSF46894">
    <property type="entry name" value="C-terminal effector domain of the bipartite response regulators"/>
    <property type="match status" value="1"/>
</dbReference>
<evidence type="ECO:0000256" key="2">
    <source>
        <dbReference type="ARBA" id="ARBA00023125"/>
    </source>
</evidence>
<dbReference type="PROSITE" id="PS50043">
    <property type="entry name" value="HTH_LUXR_2"/>
    <property type="match status" value="1"/>
</dbReference>
<dbReference type="PANTHER" id="PTHR44688">
    <property type="entry name" value="DNA-BINDING TRANSCRIPTIONAL ACTIVATOR DEVR_DOSR"/>
    <property type="match status" value="1"/>
</dbReference>
<dbReference type="eggNOG" id="COG4566">
    <property type="taxonomic scope" value="Bacteria"/>
</dbReference>
<dbReference type="OrthoDB" id="9103936at2"/>
<evidence type="ECO:0000256" key="1">
    <source>
        <dbReference type="ARBA" id="ARBA00023015"/>
    </source>
</evidence>
<dbReference type="PANTHER" id="PTHR44688:SF16">
    <property type="entry name" value="DNA-BINDING TRANSCRIPTIONAL ACTIVATOR DEVR_DOSR"/>
    <property type="match status" value="1"/>
</dbReference>
<dbReference type="InterPro" id="IPR036388">
    <property type="entry name" value="WH-like_DNA-bd_sf"/>
</dbReference>
<dbReference type="EMBL" id="AFBP01000050">
    <property type="protein sequence ID" value="EGG53815.1"/>
    <property type="molecule type" value="Genomic_DNA"/>
</dbReference>
<dbReference type="InterPro" id="IPR016032">
    <property type="entry name" value="Sig_transdc_resp-reg_C-effctor"/>
</dbReference>
<dbReference type="GO" id="GO:0003677">
    <property type="term" value="F:DNA binding"/>
    <property type="evidence" value="ECO:0007669"/>
    <property type="project" value="UniProtKB-KW"/>
</dbReference>
<dbReference type="SMART" id="SM00421">
    <property type="entry name" value="HTH_LUXR"/>
    <property type="match status" value="1"/>
</dbReference>
<reference evidence="7 8" key="1">
    <citation type="submission" date="2011-02" db="EMBL/GenBank/DDBJ databases">
        <authorList>
            <person name="Weinstock G."/>
            <person name="Sodergren E."/>
            <person name="Clifton S."/>
            <person name="Fulton L."/>
            <person name="Fulton B."/>
            <person name="Courtney L."/>
            <person name="Fronick C."/>
            <person name="Harrison M."/>
            <person name="Strong C."/>
            <person name="Farmer C."/>
            <person name="Delahaunty K."/>
            <person name="Markovic C."/>
            <person name="Hall O."/>
            <person name="Minx P."/>
            <person name="Tomlinson C."/>
            <person name="Mitreva M."/>
            <person name="Hou S."/>
            <person name="Chen J."/>
            <person name="Wollam A."/>
            <person name="Pepin K.H."/>
            <person name="Johnson M."/>
            <person name="Bhonagiri V."/>
            <person name="Zhang X."/>
            <person name="Suruliraj S."/>
            <person name="Warren W."/>
            <person name="Chinwalla A."/>
            <person name="Mardis E.R."/>
            <person name="Wilson R.K."/>
        </authorList>
    </citation>
    <scope>NUCLEOTIDE SEQUENCE [LARGE SCALE GENOMIC DNA]</scope>
    <source>
        <strain evidence="7 8">YIT 11859</strain>
    </source>
</reference>
<dbReference type="RefSeq" id="WP_008864428.1">
    <property type="nucleotide sequence ID" value="NZ_GL883721.1"/>
</dbReference>
<proteinExistence type="predicted"/>
<dbReference type="GO" id="GO:0000160">
    <property type="term" value="P:phosphorelay signal transduction system"/>
    <property type="evidence" value="ECO:0007669"/>
    <property type="project" value="InterPro"/>
</dbReference>
<dbReference type="PROSITE" id="PS50110">
    <property type="entry name" value="RESPONSE_REGULATORY"/>
    <property type="match status" value="1"/>
</dbReference>
<feature type="modified residue" description="4-aspartylphosphate" evidence="4">
    <location>
        <position position="55"/>
    </location>
</feature>
<keyword evidence="2" id="KW-0238">DNA-binding</keyword>
<feature type="domain" description="Response regulatory" evidence="6">
    <location>
        <begin position="6"/>
        <end position="120"/>
    </location>
</feature>
<dbReference type="SMART" id="SM00448">
    <property type="entry name" value="REC"/>
    <property type="match status" value="1"/>
</dbReference>
<name>F3QL60_9BURK</name>
<dbReference type="InterPro" id="IPR011006">
    <property type="entry name" value="CheY-like_superfamily"/>
</dbReference>
<protein>
    <submittedName>
        <fullName evidence="7">Putative transcriptional regulatory protein FixJ</fullName>
    </submittedName>
</protein>
<dbReference type="Gene3D" id="1.10.10.10">
    <property type="entry name" value="Winged helix-like DNA-binding domain superfamily/Winged helix DNA-binding domain"/>
    <property type="match status" value="1"/>
</dbReference>
<dbReference type="SUPFAM" id="SSF52172">
    <property type="entry name" value="CheY-like"/>
    <property type="match status" value="1"/>
</dbReference>
<dbReference type="AlphaFoldDB" id="F3QL60"/>
<keyword evidence="4" id="KW-0597">Phosphoprotein</keyword>
<evidence type="ECO:0000313" key="7">
    <source>
        <dbReference type="EMBL" id="EGG53815.1"/>
    </source>
</evidence>
<accession>F3QL60</accession>
<evidence type="ECO:0000256" key="3">
    <source>
        <dbReference type="ARBA" id="ARBA00023163"/>
    </source>
</evidence>
<keyword evidence="1" id="KW-0805">Transcription regulation</keyword>
<dbReference type="Pfam" id="PF00196">
    <property type="entry name" value="GerE"/>
    <property type="match status" value="1"/>
</dbReference>
<dbReference type="Pfam" id="PF00072">
    <property type="entry name" value="Response_reg"/>
    <property type="match status" value="1"/>
</dbReference>
<evidence type="ECO:0000259" key="6">
    <source>
        <dbReference type="PROSITE" id="PS50110"/>
    </source>
</evidence>
<dbReference type="GO" id="GO:0006355">
    <property type="term" value="P:regulation of DNA-templated transcription"/>
    <property type="evidence" value="ECO:0007669"/>
    <property type="project" value="InterPro"/>
</dbReference>
<evidence type="ECO:0000259" key="5">
    <source>
        <dbReference type="PROSITE" id="PS50043"/>
    </source>
</evidence>
<dbReference type="InterPro" id="IPR001789">
    <property type="entry name" value="Sig_transdc_resp-reg_receiver"/>
</dbReference>